<evidence type="ECO:0008006" key="3">
    <source>
        <dbReference type="Google" id="ProtNLM"/>
    </source>
</evidence>
<comment type="caution">
    <text evidence="1">The sequence shown here is derived from an EMBL/GenBank/DDBJ whole genome shotgun (WGS) entry which is preliminary data.</text>
</comment>
<dbReference type="InterPro" id="IPR019734">
    <property type="entry name" value="TPR_rpt"/>
</dbReference>
<dbReference type="Gene3D" id="1.25.40.10">
    <property type="entry name" value="Tetratricopeptide repeat domain"/>
    <property type="match status" value="2"/>
</dbReference>
<proteinExistence type="predicted"/>
<dbReference type="InterPro" id="IPR011990">
    <property type="entry name" value="TPR-like_helical_dom_sf"/>
</dbReference>
<dbReference type="SMART" id="SM00028">
    <property type="entry name" value="TPR"/>
    <property type="match status" value="5"/>
</dbReference>
<sequence>MDASTAPEALLPPRPEQRLSALEATIAEGEREGTNAAQIVQWRQQCLALVHLAFRSDLFQVARASAKLASAYLAMGYAEAALGHARQAETLLQGLPPSHSGSSLLPEVLHCLAMSLAQSHEPTKATACFKRALHACEKVYGAGHVEACTILKSWTEMALRGKHKDYALAHRLLQQQIDIRNSQRARTPLSDEAARTAERHEILSLVQERARLMLAHARTLEEKAAADATPGGTAPVNPKVRQLRQRAMALLQAELRHVDAPSATDDGTTNDGDAVDLSEPEAKLALRLAEVSRELGEWEQAEQALVHAVSYFEDSNGMSDQKTISLWLEIATVRMKLHKYEAAAVDLQHCFAMQQVLFQENEAALIPTLEKLCKAHVLLRQWQPALEALNKAHTISTSQHGASHAETRRIADVIHYLEKHAQEA</sequence>
<dbReference type="Proteomes" id="UP001515480">
    <property type="component" value="Unassembled WGS sequence"/>
</dbReference>
<evidence type="ECO:0000313" key="2">
    <source>
        <dbReference type="Proteomes" id="UP001515480"/>
    </source>
</evidence>
<organism evidence="1 2">
    <name type="scientific">Prymnesium parvum</name>
    <name type="common">Toxic golden alga</name>
    <dbReference type="NCBI Taxonomy" id="97485"/>
    <lineage>
        <taxon>Eukaryota</taxon>
        <taxon>Haptista</taxon>
        <taxon>Haptophyta</taxon>
        <taxon>Prymnesiophyceae</taxon>
        <taxon>Prymnesiales</taxon>
        <taxon>Prymnesiaceae</taxon>
        <taxon>Prymnesium</taxon>
    </lineage>
</organism>
<reference evidence="1 2" key="1">
    <citation type="journal article" date="2024" name="Science">
        <title>Giant polyketide synthase enzymes in the biosynthesis of giant marine polyether toxins.</title>
        <authorList>
            <person name="Fallon T.R."/>
            <person name="Shende V.V."/>
            <person name="Wierzbicki I.H."/>
            <person name="Pendleton A.L."/>
            <person name="Watervoot N.F."/>
            <person name="Auber R.P."/>
            <person name="Gonzalez D.J."/>
            <person name="Wisecaver J.H."/>
            <person name="Moore B.S."/>
        </authorList>
    </citation>
    <scope>NUCLEOTIDE SEQUENCE [LARGE SCALE GENOMIC DNA]</scope>
    <source>
        <strain evidence="1 2">12B1</strain>
    </source>
</reference>
<keyword evidence="2" id="KW-1185">Reference proteome</keyword>
<dbReference type="AlphaFoldDB" id="A0AB34K8A8"/>
<gene>
    <name evidence="1" type="ORF">AB1Y20_001310</name>
</gene>
<evidence type="ECO:0000313" key="1">
    <source>
        <dbReference type="EMBL" id="KAL1530405.1"/>
    </source>
</evidence>
<dbReference type="SUPFAM" id="SSF48452">
    <property type="entry name" value="TPR-like"/>
    <property type="match status" value="2"/>
</dbReference>
<dbReference type="EMBL" id="JBGBPQ010000001">
    <property type="protein sequence ID" value="KAL1530405.1"/>
    <property type="molecule type" value="Genomic_DNA"/>
</dbReference>
<name>A0AB34K8A8_PRYPA</name>
<protein>
    <recommendedName>
        <fullName evidence="3">KIF-binding protein</fullName>
    </recommendedName>
</protein>
<accession>A0AB34K8A8</accession>